<evidence type="ECO:0000313" key="2">
    <source>
        <dbReference type="EMBL" id="SVA22571.1"/>
    </source>
</evidence>
<feature type="domain" description="Pyrroloquinoline quinone-dependent pyranose dehydrogenase beta-propeller" evidence="1">
    <location>
        <begin position="47"/>
        <end position="229"/>
    </location>
</feature>
<dbReference type="InterPro" id="IPR011042">
    <property type="entry name" value="6-blade_b-propeller_TolB-like"/>
</dbReference>
<dbReference type="PANTHER" id="PTHR19328:SF53">
    <property type="entry name" value="MEMBRANE PROTEIN"/>
    <property type="match status" value="1"/>
</dbReference>
<accession>A0A381U499</accession>
<dbReference type="PANTHER" id="PTHR19328">
    <property type="entry name" value="HEDGEHOG-INTERACTING PROTEIN"/>
    <property type="match status" value="1"/>
</dbReference>
<dbReference type="EMBL" id="UINC01005634">
    <property type="protein sequence ID" value="SVA22571.1"/>
    <property type="molecule type" value="Genomic_DNA"/>
</dbReference>
<reference evidence="2" key="1">
    <citation type="submission" date="2018-05" db="EMBL/GenBank/DDBJ databases">
        <authorList>
            <person name="Lanie J.A."/>
            <person name="Ng W.-L."/>
            <person name="Kazmierczak K.M."/>
            <person name="Andrzejewski T.M."/>
            <person name="Davidsen T.M."/>
            <person name="Wayne K.J."/>
            <person name="Tettelin H."/>
            <person name="Glass J.I."/>
            <person name="Rusch D."/>
            <person name="Podicherti R."/>
            <person name="Tsui H.-C.T."/>
            <person name="Winkler M.E."/>
        </authorList>
    </citation>
    <scope>NUCLEOTIDE SEQUENCE</scope>
</reference>
<sequence length="378" mass="42017">MKRFTSIFLIILSVSGCSNTDIAMIFHVATGWGGSGITKAILDERIEVAQGYKIELLTENLDGPRFMRFSPDGFLLVASPKQKSIFLIETEGRNRGAQKIVIQDLNRPHSLDFFENKIYIAEQDGILVADWKNGEITGSPKRIISGLTENGNHRSKTVRIGPDKHIYVSMGSTCNVCLEEDHRRGAMMRFNLDGSEPEIYAFGLRNSVGFDWAPFDGAIYATDNGRDLLGDNFPPCELNKLERGGFYGWPFYNGDNISDPDFGEFGSKTENTPIMPVHKFKAHNAPLGLTFLKNQSNAYQDSALVALHGSWNKSERDGYKVVSLSWRNGKIAENDFVSGFLSEGNVIGRPVDVLESKDGSIYISDDYADAIYRVSPSN</sequence>
<dbReference type="InterPro" id="IPR054539">
    <property type="entry name" value="Beta-prop_PDH"/>
</dbReference>
<protein>
    <recommendedName>
        <fullName evidence="1">Pyrroloquinoline quinone-dependent pyranose dehydrogenase beta-propeller domain-containing protein</fullName>
    </recommendedName>
</protein>
<dbReference type="Gene3D" id="2.120.10.30">
    <property type="entry name" value="TolB, C-terminal domain"/>
    <property type="match status" value="1"/>
</dbReference>
<dbReference type="InterPro" id="IPR011041">
    <property type="entry name" value="Quinoprot_gluc/sorb_DH_b-prop"/>
</dbReference>
<evidence type="ECO:0000259" key="1">
    <source>
        <dbReference type="Pfam" id="PF22807"/>
    </source>
</evidence>
<dbReference type="PROSITE" id="PS51257">
    <property type="entry name" value="PROKAR_LIPOPROTEIN"/>
    <property type="match status" value="1"/>
</dbReference>
<name>A0A381U499_9ZZZZ</name>
<feature type="domain" description="Pyrroloquinoline quinone-dependent pyranose dehydrogenase beta-propeller" evidence="1">
    <location>
        <begin position="274"/>
        <end position="372"/>
    </location>
</feature>
<gene>
    <name evidence="2" type="ORF">METZ01_LOCUS75425</name>
</gene>
<dbReference type="SUPFAM" id="SSF50952">
    <property type="entry name" value="Soluble quinoprotein glucose dehydrogenase"/>
    <property type="match status" value="1"/>
</dbReference>
<organism evidence="2">
    <name type="scientific">marine metagenome</name>
    <dbReference type="NCBI Taxonomy" id="408172"/>
    <lineage>
        <taxon>unclassified sequences</taxon>
        <taxon>metagenomes</taxon>
        <taxon>ecological metagenomes</taxon>
    </lineage>
</organism>
<dbReference type="AlphaFoldDB" id="A0A381U499"/>
<proteinExistence type="predicted"/>
<dbReference type="Pfam" id="PF22807">
    <property type="entry name" value="TrAA12"/>
    <property type="match status" value="2"/>
</dbReference>